<comment type="caution">
    <text evidence="2">The sequence shown here is derived from an EMBL/GenBank/DDBJ whole genome shotgun (WGS) entry which is preliminary data.</text>
</comment>
<dbReference type="RefSeq" id="WP_386193535.1">
    <property type="nucleotide sequence ID" value="NZ_JBHSBC010000032.1"/>
</dbReference>
<organism evidence="2 3">
    <name type="scientific">Streptosporangium jomthongense</name>
    <dbReference type="NCBI Taxonomy" id="1193683"/>
    <lineage>
        <taxon>Bacteria</taxon>
        <taxon>Bacillati</taxon>
        <taxon>Actinomycetota</taxon>
        <taxon>Actinomycetes</taxon>
        <taxon>Streptosporangiales</taxon>
        <taxon>Streptosporangiaceae</taxon>
        <taxon>Streptosporangium</taxon>
    </lineage>
</organism>
<sequence>MTGQARDTSEEKKRTWRYRQMFVLGAALLLTTGDHMTDRDDPGKARQSVVTPAGKDDTSNAKVIDKDQLVEIDENSPLWPLFEGLPYGDSTATDSKKE</sequence>
<protein>
    <submittedName>
        <fullName evidence="2">Uncharacterized protein</fullName>
    </submittedName>
</protein>
<dbReference type="Proteomes" id="UP001595698">
    <property type="component" value="Unassembled WGS sequence"/>
</dbReference>
<feature type="compositionally biased region" description="Basic and acidic residues" evidence="1">
    <location>
        <begin position="35"/>
        <end position="44"/>
    </location>
</feature>
<evidence type="ECO:0000256" key="1">
    <source>
        <dbReference type="SAM" id="MobiDB-lite"/>
    </source>
</evidence>
<dbReference type="EMBL" id="JBHSBC010000032">
    <property type="protein sequence ID" value="MFC3984031.1"/>
    <property type="molecule type" value="Genomic_DNA"/>
</dbReference>
<keyword evidence="3" id="KW-1185">Reference proteome</keyword>
<feature type="region of interest" description="Disordered" evidence="1">
    <location>
        <begin position="33"/>
        <end position="59"/>
    </location>
</feature>
<accession>A0ABV8F647</accession>
<evidence type="ECO:0000313" key="2">
    <source>
        <dbReference type="EMBL" id="MFC3984031.1"/>
    </source>
</evidence>
<proteinExistence type="predicted"/>
<reference evidence="3" key="1">
    <citation type="journal article" date="2019" name="Int. J. Syst. Evol. Microbiol.">
        <title>The Global Catalogue of Microorganisms (GCM) 10K type strain sequencing project: providing services to taxonomists for standard genome sequencing and annotation.</title>
        <authorList>
            <consortium name="The Broad Institute Genomics Platform"/>
            <consortium name="The Broad Institute Genome Sequencing Center for Infectious Disease"/>
            <person name="Wu L."/>
            <person name="Ma J."/>
        </authorList>
    </citation>
    <scope>NUCLEOTIDE SEQUENCE [LARGE SCALE GENOMIC DNA]</scope>
    <source>
        <strain evidence="3">TBRC 7912</strain>
    </source>
</reference>
<name>A0ABV8F647_9ACTN</name>
<evidence type="ECO:0000313" key="3">
    <source>
        <dbReference type="Proteomes" id="UP001595698"/>
    </source>
</evidence>
<gene>
    <name evidence="2" type="ORF">ACFOYY_28130</name>
</gene>